<keyword evidence="1" id="KW-1133">Transmembrane helix</keyword>
<feature type="transmembrane region" description="Helical" evidence="1">
    <location>
        <begin position="145"/>
        <end position="167"/>
    </location>
</feature>
<feature type="transmembrane region" description="Helical" evidence="1">
    <location>
        <begin position="89"/>
        <end position="109"/>
    </location>
</feature>
<dbReference type="RefSeq" id="WP_399656823.1">
    <property type="nucleotide sequence ID" value="NZ_JBITYG010000014.1"/>
</dbReference>
<proteinExistence type="predicted"/>
<gene>
    <name evidence="2" type="ORF">ACIGXA_35520</name>
</gene>
<reference evidence="2 3" key="1">
    <citation type="submission" date="2024-10" db="EMBL/GenBank/DDBJ databases">
        <title>The Natural Products Discovery Center: Release of the First 8490 Sequenced Strains for Exploring Actinobacteria Biosynthetic Diversity.</title>
        <authorList>
            <person name="Kalkreuter E."/>
            <person name="Kautsar S.A."/>
            <person name="Yang D."/>
            <person name="Bader C.D."/>
            <person name="Teijaro C.N."/>
            <person name="Fluegel L."/>
            <person name="Davis C.M."/>
            <person name="Simpson J.R."/>
            <person name="Lauterbach L."/>
            <person name="Steele A.D."/>
            <person name="Gui C."/>
            <person name="Meng S."/>
            <person name="Li G."/>
            <person name="Viehrig K."/>
            <person name="Ye F."/>
            <person name="Su P."/>
            <person name="Kiefer A.F."/>
            <person name="Nichols A."/>
            <person name="Cepeda A.J."/>
            <person name="Yan W."/>
            <person name="Fan B."/>
            <person name="Jiang Y."/>
            <person name="Adhikari A."/>
            <person name="Zheng C.-J."/>
            <person name="Schuster L."/>
            <person name="Cowan T.M."/>
            <person name="Smanski M.J."/>
            <person name="Chevrette M.G."/>
            <person name="De Carvalho L.P.S."/>
            <person name="Shen B."/>
        </authorList>
    </citation>
    <scope>NUCLEOTIDE SEQUENCE [LARGE SCALE GENOMIC DNA]</scope>
    <source>
        <strain evidence="2 3">NPDC053399</strain>
    </source>
</reference>
<keyword evidence="1" id="KW-0472">Membrane</keyword>
<feature type="transmembrane region" description="Helical" evidence="1">
    <location>
        <begin position="48"/>
        <end position="68"/>
    </location>
</feature>
<feature type="transmembrane region" description="Helical" evidence="1">
    <location>
        <begin position="115"/>
        <end position="138"/>
    </location>
</feature>
<dbReference type="Proteomes" id="UP001614394">
    <property type="component" value="Unassembled WGS sequence"/>
</dbReference>
<protein>
    <recommendedName>
        <fullName evidence="4">Integral membrane protein</fullName>
    </recommendedName>
</protein>
<evidence type="ECO:0000313" key="2">
    <source>
        <dbReference type="EMBL" id="MFI9105828.1"/>
    </source>
</evidence>
<name>A0ABW8CI98_9ACTN</name>
<comment type="caution">
    <text evidence="2">The sequence shown here is derived from an EMBL/GenBank/DDBJ whole genome shotgun (WGS) entry which is preliminary data.</text>
</comment>
<sequence>MHETPPPGVPAEDLTETMAERLKERIYATITMIAVVVGLTMVDDLEAGDAAVSVAATSLGLWLATLVADDQGHRAVHHRSTTWPEFRRLLYVSSPLLLSAAGPLILIGVSATGAMALHSGLIAAATVDVVGLFAWGFLAGVRMGGGLVAALVAGTLDTAIGAAVVLVKLTAGH</sequence>
<keyword evidence="3" id="KW-1185">Reference proteome</keyword>
<evidence type="ECO:0000256" key="1">
    <source>
        <dbReference type="SAM" id="Phobius"/>
    </source>
</evidence>
<organism evidence="2 3">
    <name type="scientific">Streptomyces fildesensis</name>
    <dbReference type="NCBI Taxonomy" id="375757"/>
    <lineage>
        <taxon>Bacteria</taxon>
        <taxon>Bacillati</taxon>
        <taxon>Actinomycetota</taxon>
        <taxon>Actinomycetes</taxon>
        <taxon>Kitasatosporales</taxon>
        <taxon>Streptomycetaceae</taxon>
        <taxon>Streptomyces</taxon>
    </lineage>
</organism>
<accession>A0ABW8CI98</accession>
<evidence type="ECO:0000313" key="3">
    <source>
        <dbReference type="Proteomes" id="UP001614394"/>
    </source>
</evidence>
<keyword evidence="1" id="KW-0812">Transmembrane</keyword>
<evidence type="ECO:0008006" key="4">
    <source>
        <dbReference type="Google" id="ProtNLM"/>
    </source>
</evidence>
<dbReference type="EMBL" id="JBITYG010000014">
    <property type="protein sequence ID" value="MFI9105828.1"/>
    <property type="molecule type" value="Genomic_DNA"/>
</dbReference>